<feature type="compositionally biased region" description="Basic and acidic residues" evidence="1">
    <location>
        <begin position="247"/>
        <end position="259"/>
    </location>
</feature>
<evidence type="ECO:0000256" key="2">
    <source>
        <dbReference type="SAM" id="Phobius"/>
    </source>
</evidence>
<reference evidence="3" key="2">
    <citation type="submission" date="2011-03" db="EMBL/GenBank/DDBJ databases">
        <title>Comparative genomics and transcriptomics of Neospora caninum and Toxoplasma gondii.</title>
        <authorList>
            <person name="Reid A.J."/>
            <person name="Sohal A."/>
            <person name="Harris D."/>
            <person name="Quail M."/>
            <person name="Sanders M."/>
            <person name="Berriman M."/>
            <person name="Wastling J.M."/>
            <person name="Pain A."/>
        </authorList>
    </citation>
    <scope>NUCLEOTIDE SEQUENCE</scope>
    <source>
        <strain evidence="3">Liverpool</strain>
    </source>
</reference>
<sequence length="499" mass="53597">MERQRGVRRRSLADAFDEQAIGGGVARGGSDDFLCLLDTAETGQEAPYSVDQVTDDVREPLLSRQVEDSVKPAPAVVMIDEKLVDRRAKLAISRSGMKWSLFFYIILVFALAAAIFFELGHVSVLAAIAVGSAGVVLLLATLVAVCTRKKWAIIVAVVAACLACVTVLLACVHNVFVLVRSGTALRWSIGQGISEVYIVYQDTTTNITANIGNVQNQLNNTISNGGTIEDFISGRQPPGAPQSAKTGNERSAEEARNDGDSYDVANYQEGLVSVHGLAALEFAANEAVAARNRTADYPGSYPGYEGQLGSTGGATGFPGMITGVQIRPSANDWLTDYAVTGTPHLEIKNTCHNDYWDPTTSYRKGVNIASQSMARAGLFCAFSHFKIFEFQQWPVDCAKDCGFGDDPEKFIGSRGQANRYEAALAAQQGDQNGKSGFSDVKETVKVCAMLQTATACSIWNLGYFLILPVISAVWLLLCVCSCGAFVPSVYNGCRVIKNM</sequence>
<name>F0VLZ1_NEOCL</name>
<dbReference type="EMBL" id="FR823391">
    <property type="protein sequence ID" value="CBZ54269.1"/>
    <property type="molecule type" value="Genomic_DNA"/>
</dbReference>
<dbReference type="EMBL" id="LN714485">
    <property type="protein sequence ID" value="CEL68974.1"/>
    <property type="molecule type" value="Genomic_DNA"/>
</dbReference>
<reference evidence="5" key="3">
    <citation type="journal article" date="2012" name="PLoS Pathog.">
        <title>Comparative genomics of the apicomplexan parasites Toxoplasma gondii and Neospora caninum: Coccidia differing in host range and transmission strategy.</title>
        <authorList>
            <person name="Reid A.J."/>
            <person name="Vermont S.J."/>
            <person name="Cotton J.A."/>
            <person name="Harris D."/>
            <person name="Hill-Cawthorne G.A."/>
            <person name="Konen-Waisman S."/>
            <person name="Latham S.M."/>
            <person name="Mourier T."/>
            <person name="Norton R."/>
            <person name="Quail M.A."/>
            <person name="Sanders M."/>
            <person name="Shanmugam D."/>
            <person name="Sohal A."/>
            <person name="Wasmuth J.D."/>
            <person name="Brunk B."/>
            <person name="Grigg M.E."/>
            <person name="Howard J.C."/>
            <person name="Parkinson J."/>
            <person name="Roos D.S."/>
            <person name="Trees A.J."/>
            <person name="Berriman M."/>
            <person name="Pain A."/>
            <person name="Wastling J.M."/>
        </authorList>
    </citation>
    <scope>NUCLEOTIDE SEQUENCE [LARGE SCALE GENOMIC DNA]</scope>
    <source>
        <strain evidence="5">Liverpool</strain>
    </source>
</reference>
<organism evidence="3 5">
    <name type="scientific">Neospora caninum (strain Liverpool)</name>
    <dbReference type="NCBI Taxonomy" id="572307"/>
    <lineage>
        <taxon>Eukaryota</taxon>
        <taxon>Sar</taxon>
        <taxon>Alveolata</taxon>
        <taxon>Apicomplexa</taxon>
        <taxon>Conoidasida</taxon>
        <taxon>Coccidia</taxon>
        <taxon>Eucoccidiorida</taxon>
        <taxon>Eimeriorina</taxon>
        <taxon>Sarcocystidae</taxon>
        <taxon>Neospora</taxon>
    </lineage>
</organism>
<feature type="region of interest" description="Disordered" evidence="1">
    <location>
        <begin position="231"/>
        <end position="260"/>
    </location>
</feature>
<feature type="transmembrane region" description="Helical" evidence="2">
    <location>
        <begin position="99"/>
        <end position="117"/>
    </location>
</feature>
<dbReference type="OMA" id="NTCHNDY"/>
<evidence type="ECO:0000313" key="5">
    <source>
        <dbReference type="Proteomes" id="UP000007494"/>
    </source>
</evidence>
<gene>
    <name evidence="4" type="ORF">BN1204_047010</name>
    <name evidence="3" type="ORF">NCLIV_047010</name>
</gene>
<proteinExistence type="predicted"/>
<keyword evidence="5" id="KW-1185">Reference proteome</keyword>
<feature type="transmembrane region" description="Helical" evidence="2">
    <location>
        <begin position="461"/>
        <end position="490"/>
    </location>
</feature>
<dbReference type="OrthoDB" id="330544at2759"/>
<keyword evidence="2" id="KW-1133">Transmembrane helix</keyword>
<protein>
    <recommendedName>
        <fullName evidence="6">Transmembrane protein</fullName>
    </recommendedName>
</protein>
<feature type="transmembrane region" description="Helical" evidence="2">
    <location>
        <begin position="123"/>
        <end position="145"/>
    </location>
</feature>
<dbReference type="InParanoid" id="F0VLZ1"/>
<dbReference type="Proteomes" id="UP000007494">
    <property type="component" value="Chromosome X"/>
</dbReference>
<dbReference type="eggNOG" id="ENOG502R04K">
    <property type="taxonomic scope" value="Eukaryota"/>
</dbReference>
<feature type="transmembrane region" description="Helical" evidence="2">
    <location>
        <begin position="152"/>
        <end position="176"/>
    </location>
</feature>
<evidence type="ECO:0000256" key="1">
    <source>
        <dbReference type="SAM" id="MobiDB-lite"/>
    </source>
</evidence>
<keyword evidence="2" id="KW-0472">Membrane</keyword>
<reference evidence="4" key="4">
    <citation type="journal article" date="2015" name="PLoS ONE">
        <title>Comprehensive Evaluation of Toxoplasma gondii VEG and Neospora caninum LIV Genomes with Tachyzoite Stage Transcriptome and Proteome Defines Novel Transcript Features.</title>
        <authorList>
            <person name="Ramaprasad A."/>
            <person name="Mourier T."/>
            <person name="Naeem R."/>
            <person name="Malas T.B."/>
            <person name="Moussa E."/>
            <person name="Panigrahi A."/>
            <person name="Vermont S.J."/>
            <person name="Otto T.D."/>
            <person name="Wastling J."/>
            <person name="Pain A."/>
        </authorList>
    </citation>
    <scope>NUCLEOTIDE SEQUENCE</scope>
    <source>
        <strain evidence="4">Liverpool</strain>
    </source>
</reference>
<evidence type="ECO:0000313" key="3">
    <source>
        <dbReference type="EMBL" id="CBZ54269.1"/>
    </source>
</evidence>
<accession>F0VLZ1</accession>
<dbReference type="GeneID" id="13442200"/>
<keyword evidence="2" id="KW-0812">Transmembrane</keyword>
<reference evidence="3" key="1">
    <citation type="submission" date="2011-02" db="EMBL/GenBank/DDBJ databases">
        <authorList>
            <person name="Aslett M."/>
        </authorList>
    </citation>
    <scope>NUCLEOTIDE SEQUENCE</scope>
    <source>
        <strain evidence="3">Liverpool</strain>
    </source>
</reference>
<evidence type="ECO:0008006" key="6">
    <source>
        <dbReference type="Google" id="ProtNLM"/>
    </source>
</evidence>
<dbReference type="VEuPathDB" id="ToxoDB:NCLIV_047010"/>
<evidence type="ECO:0000313" key="4">
    <source>
        <dbReference type="EMBL" id="CEL68974.1"/>
    </source>
</evidence>
<dbReference type="AlphaFoldDB" id="F0VLZ1"/>
<dbReference type="RefSeq" id="XP_003884300.1">
    <property type="nucleotide sequence ID" value="XM_003884251.1"/>
</dbReference>